<proteinExistence type="predicted"/>
<accession>A0A1V0SJL9</accession>
<dbReference type="GO" id="GO:0046982">
    <property type="term" value="F:protein heterodimerization activity"/>
    <property type="evidence" value="ECO:0007669"/>
    <property type="project" value="InterPro"/>
</dbReference>
<organism evidence="1">
    <name type="scientific">Klosneuvirus KNV1</name>
    <dbReference type="NCBI Taxonomy" id="1977640"/>
    <lineage>
        <taxon>Viruses</taxon>
        <taxon>Varidnaviria</taxon>
        <taxon>Bamfordvirae</taxon>
        <taxon>Nucleocytoviricota</taxon>
        <taxon>Megaviricetes</taxon>
        <taxon>Imitervirales</taxon>
        <taxon>Mimiviridae</taxon>
        <taxon>Klosneuvirinae</taxon>
        <taxon>Klosneuvirus</taxon>
    </lineage>
</organism>
<sequence length="176" mass="20363">MVWRRNPLGSKAGLQFSVEKFDEILHKHNIYNLSKEDRIFVTAIAEDLVSRLYEASGNNANGKRIYIEDLDQVIKTYKSDIFAEVRDKLNGTADTFISMDSWSYRKLKQVHPELSRTKLIAFYMDYLIDSYCEKLAKLDLKNLTNSVNNIFGDDNVLCQNILNAGKSAMDLYKKYN</sequence>
<protein>
    <submittedName>
        <fullName evidence="1">Uncharacterized protein</fullName>
    </submittedName>
</protein>
<dbReference type="InterPro" id="IPR009072">
    <property type="entry name" value="Histone-fold"/>
</dbReference>
<gene>
    <name evidence="1" type="ORF">Klosneuvirus_3_55</name>
</gene>
<dbReference type="SUPFAM" id="SSF47113">
    <property type="entry name" value="Histone-fold"/>
    <property type="match status" value="1"/>
</dbReference>
<name>A0A1V0SJL9_9VIRU</name>
<evidence type="ECO:0000313" key="1">
    <source>
        <dbReference type="EMBL" id="ARF11920.1"/>
    </source>
</evidence>
<dbReference type="Gene3D" id="1.10.20.10">
    <property type="entry name" value="Histone, subunit A"/>
    <property type="match status" value="1"/>
</dbReference>
<dbReference type="EMBL" id="KY684110">
    <property type="protein sequence ID" value="ARF11920.1"/>
    <property type="molecule type" value="Genomic_DNA"/>
</dbReference>
<reference evidence="1" key="1">
    <citation type="journal article" date="2017" name="Science">
        <title>Giant viruses with an expanded complement of translation system components.</title>
        <authorList>
            <person name="Schulz F."/>
            <person name="Yutin N."/>
            <person name="Ivanova N.N."/>
            <person name="Ortega D.R."/>
            <person name="Lee T.K."/>
            <person name="Vierheilig J."/>
            <person name="Daims H."/>
            <person name="Horn M."/>
            <person name="Wagner M."/>
            <person name="Jensen G.J."/>
            <person name="Kyrpides N.C."/>
            <person name="Koonin E.V."/>
            <person name="Woyke T."/>
        </authorList>
    </citation>
    <scope>NUCLEOTIDE SEQUENCE</scope>
    <source>
        <strain evidence="1">KNV1</strain>
    </source>
</reference>